<reference evidence="1" key="1">
    <citation type="journal article" date="2022" name="Int. J. Mol. Sci.">
        <title>Draft Genome of Tanacetum Coccineum: Genomic Comparison of Closely Related Tanacetum-Family Plants.</title>
        <authorList>
            <person name="Yamashiro T."/>
            <person name="Shiraishi A."/>
            <person name="Nakayama K."/>
            <person name="Satake H."/>
        </authorList>
    </citation>
    <scope>NUCLEOTIDE SEQUENCE</scope>
</reference>
<proteinExistence type="predicted"/>
<dbReference type="EMBL" id="BQNB010018249">
    <property type="protein sequence ID" value="GJT72330.1"/>
    <property type="molecule type" value="Genomic_DNA"/>
</dbReference>
<organism evidence="1 2">
    <name type="scientific">Tanacetum coccineum</name>
    <dbReference type="NCBI Taxonomy" id="301880"/>
    <lineage>
        <taxon>Eukaryota</taxon>
        <taxon>Viridiplantae</taxon>
        <taxon>Streptophyta</taxon>
        <taxon>Embryophyta</taxon>
        <taxon>Tracheophyta</taxon>
        <taxon>Spermatophyta</taxon>
        <taxon>Magnoliopsida</taxon>
        <taxon>eudicotyledons</taxon>
        <taxon>Gunneridae</taxon>
        <taxon>Pentapetalae</taxon>
        <taxon>asterids</taxon>
        <taxon>campanulids</taxon>
        <taxon>Asterales</taxon>
        <taxon>Asteraceae</taxon>
        <taxon>Asteroideae</taxon>
        <taxon>Anthemideae</taxon>
        <taxon>Anthemidinae</taxon>
        <taxon>Tanacetum</taxon>
    </lineage>
</organism>
<evidence type="ECO:0000313" key="2">
    <source>
        <dbReference type="Proteomes" id="UP001151760"/>
    </source>
</evidence>
<name>A0ABQ5GAZ7_9ASTR</name>
<keyword evidence="2" id="KW-1185">Reference proteome</keyword>
<comment type="caution">
    <text evidence="1">The sequence shown here is derived from an EMBL/GenBank/DDBJ whole genome shotgun (WGS) entry which is preliminary data.</text>
</comment>
<sequence>MWIFLSELVFTFPSELRTSLGVPSNLDYWNAASLQPFNFTEGHPKCFQAKGSRVEESRFIEDGGEIKVWIKRRGCISSLRMFICGWSFDGAFGGVEDEKEVVGEGVVVTSSSLEMLTNNCLGGIMVSLIFLEGLDEEALVEFMVE</sequence>
<reference evidence="1" key="2">
    <citation type="submission" date="2022-01" db="EMBL/GenBank/DDBJ databases">
        <authorList>
            <person name="Yamashiro T."/>
            <person name="Shiraishi A."/>
            <person name="Satake H."/>
            <person name="Nakayama K."/>
        </authorList>
    </citation>
    <scope>NUCLEOTIDE SEQUENCE</scope>
</reference>
<gene>
    <name evidence="1" type="ORF">Tco_1031616</name>
</gene>
<dbReference type="Proteomes" id="UP001151760">
    <property type="component" value="Unassembled WGS sequence"/>
</dbReference>
<evidence type="ECO:0000313" key="1">
    <source>
        <dbReference type="EMBL" id="GJT72330.1"/>
    </source>
</evidence>
<protein>
    <submittedName>
        <fullName evidence="1">Uncharacterized protein</fullName>
    </submittedName>
</protein>
<accession>A0ABQ5GAZ7</accession>